<organism evidence="6 7">
    <name type="scientific">Lentinula detonsa</name>
    <dbReference type="NCBI Taxonomy" id="2804962"/>
    <lineage>
        <taxon>Eukaryota</taxon>
        <taxon>Fungi</taxon>
        <taxon>Dikarya</taxon>
        <taxon>Basidiomycota</taxon>
        <taxon>Agaricomycotina</taxon>
        <taxon>Agaricomycetes</taxon>
        <taxon>Agaricomycetidae</taxon>
        <taxon>Agaricales</taxon>
        <taxon>Marasmiineae</taxon>
        <taxon>Omphalotaceae</taxon>
        <taxon>Lentinula</taxon>
    </lineage>
</organism>
<dbReference type="Gene3D" id="1.10.10.10">
    <property type="entry name" value="Winged helix-like DNA-binding domain superfamily/Winged helix DNA-binding domain"/>
    <property type="match status" value="1"/>
</dbReference>
<dbReference type="Pfam" id="PF00271">
    <property type="entry name" value="Helicase_C"/>
    <property type="match status" value="1"/>
</dbReference>
<evidence type="ECO:0000256" key="1">
    <source>
        <dbReference type="ARBA" id="ARBA00022741"/>
    </source>
</evidence>
<dbReference type="CDD" id="cd18795">
    <property type="entry name" value="SF2_C_Ski2"/>
    <property type="match status" value="1"/>
</dbReference>
<dbReference type="InterPro" id="IPR057842">
    <property type="entry name" value="WH_MER3"/>
</dbReference>
<keyword evidence="3" id="KW-0347">Helicase</keyword>
<dbReference type="PROSITE" id="PS51194">
    <property type="entry name" value="HELICASE_CTER"/>
    <property type="match status" value="1"/>
</dbReference>
<feature type="domain" description="Helicase C-terminal" evidence="5">
    <location>
        <begin position="1"/>
        <end position="154"/>
    </location>
</feature>
<dbReference type="SMART" id="SM00490">
    <property type="entry name" value="HELICc"/>
    <property type="match status" value="1"/>
</dbReference>
<dbReference type="SUPFAM" id="SSF158702">
    <property type="entry name" value="Sec63 N-terminal domain-like"/>
    <property type="match status" value="1"/>
</dbReference>
<dbReference type="GO" id="GO:0005524">
    <property type="term" value="F:ATP binding"/>
    <property type="evidence" value="ECO:0007669"/>
    <property type="project" value="UniProtKB-KW"/>
</dbReference>
<dbReference type="InterPro" id="IPR004179">
    <property type="entry name" value="Sec63-dom"/>
</dbReference>
<dbReference type="SUPFAM" id="SSF52540">
    <property type="entry name" value="P-loop containing nucleoside triphosphate hydrolases"/>
    <property type="match status" value="1"/>
</dbReference>
<evidence type="ECO:0000256" key="2">
    <source>
        <dbReference type="ARBA" id="ARBA00022801"/>
    </source>
</evidence>
<dbReference type="Gene3D" id="1.10.3380.10">
    <property type="entry name" value="Sec63 N-terminal domain-like domain"/>
    <property type="match status" value="1"/>
</dbReference>
<comment type="caution">
    <text evidence="6">The sequence shown here is derived from an EMBL/GenBank/DDBJ whole genome shotgun (WGS) entry which is preliminary data.</text>
</comment>
<dbReference type="InterPro" id="IPR036390">
    <property type="entry name" value="WH_DNA-bd_sf"/>
</dbReference>
<evidence type="ECO:0000313" key="6">
    <source>
        <dbReference type="EMBL" id="KAJ3742374.1"/>
    </source>
</evidence>
<feature type="non-terminal residue" evidence="6">
    <location>
        <position position="340"/>
    </location>
</feature>
<dbReference type="SUPFAM" id="SSF46785">
    <property type="entry name" value="Winged helix' DNA-binding domain"/>
    <property type="match status" value="1"/>
</dbReference>
<dbReference type="Gene3D" id="3.40.50.300">
    <property type="entry name" value="P-loop containing nucleotide triphosphate hydrolases"/>
    <property type="match status" value="1"/>
</dbReference>
<accession>A0A9W8NWP0</accession>
<dbReference type="InterPro" id="IPR001650">
    <property type="entry name" value="Helicase_C-like"/>
</dbReference>
<dbReference type="InterPro" id="IPR036388">
    <property type="entry name" value="WH-like_DNA-bd_sf"/>
</dbReference>
<dbReference type="GO" id="GO:0016787">
    <property type="term" value="F:hydrolase activity"/>
    <property type="evidence" value="ECO:0007669"/>
    <property type="project" value="UniProtKB-KW"/>
</dbReference>
<keyword evidence="2" id="KW-0378">Hydrolase</keyword>
<evidence type="ECO:0000259" key="5">
    <source>
        <dbReference type="PROSITE" id="PS51194"/>
    </source>
</evidence>
<evidence type="ECO:0000256" key="4">
    <source>
        <dbReference type="ARBA" id="ARBA00022840"/>
    </source>
</evidence>
<keyword evidence="4" id="KW-0067">ATP-binding</keyword>
<dbReference type="GO" id="GO:0003678">
    <property type="term" value="F:DNA helicase activity"/>
    <property type="evidence" value="ECO:0007669"/>
    <property type="project" value="TreeGrafter"/>
</dbReference>
<dbReference type="Proteomes" id="UP001142393">
    <property type="component" value="Unassembled WGS sequence"/>
</dbReference>
<sequence length="340" mass="37728">EILLSESQSISDPTLKDLLPFGIAIHHAGLSRADRSLVEDLFSDGSLSLLISTATLAWGVNLPVHAVIIKGTKVYDPKKGAWVELSGQDVLQMPGRAGRPQFDTFGEGIIITKGEELQFYLSLVNAQLPIESQLLWSSGKGGSSRLVDALNAEIVLGNVRNREEAVDWLGYTYLYVRMLKDPGLYGVGKDYLEPSDPTLRLKRSDIIHTSATLLDKASLIRYNLVTGTLHPTELGRIASHFYITYPNMLTYTRVLKKEMGVLELCRVFAGSEEFREIPVREEEKGEIWKLLERVPVPAKEGVEEREAKISVLLQAYISGLKLDGFALVADMIFIQQSAGR</sequence>
<dbReference type="FunFam" id="1.10.10.10:FF:000024">
    <property type="entry name" value="U5 small nuclear ribonucleoprotein helicase"/>
    <property type="match status" value="1"/>
</dbReference>
<dbReference type="Pfam" id="PF02889">
    <property type="entry name" value="Sec63"/>
    <property type="match status" value="1"/>
</dbReference>
<keyword evidence="7" id="KW-1185">Reference proteome</keyword>
<dbReference type="EMBL" id="JANVFU010000010">
    <property type="protein sequence ID" value="KAJ3742374.1"/>
    <property type="molecule type" value="Genomic_DNA"/>
</dbReference>
<reference evidence="6 7" key="1">
    <citation type="journal article" date="2023" name="Proc. Natl. Acad. Sci. U.S.A.">
        <title>A global phylogenomic analysis of the shiitake genus Lentinula.</title>
        <authorList>
            <person name="Sierra-Patev S."/>
            <person name="Min B."/>
            <person name="Naranjo-Ortiz M."/>
            <person name="Looney B."/>
            <person name="Konkel Z."/>
            <person name="Slot J.C."/>
            <person name="Sakamoto Y."/>
            <person name="Steenwyk J.L."/>
            <person name="Rokas A."/>
            <person name="Carro J."/>
            <person name="Camarero S."/>
            <person name="Ferreira P."/>
            <person name="Molpeceres G."/>
            <person name="Ruiz-Duenas F.J."/>
            <person name="Serrano A."/>
            <person name="Henrissat B."/>
            <person name="Drula E."/>
            <person name="Hughes K.W."/>
            <person name="Mata J.L."/>
            <person name="Ishikawa N.K."/>
            <person name="Vargas-Isla R."/>
            <person name="Ushijima S."/>
            <person name="Smith C.A."/>
            <person name="Donoghue J."/>
            <person name="Ahrendt S."/>
            <person name="Andreopoulos W."/>
            <person name="He G."/>
            <person name="LaButti K."/>
            <person name="Lipzen A."/>
            <person name="Ng V."/>
            <person name="Riley R."/>
            <person name="Sandor L."/>
            <person name="Barry K."/>
            <person name="Martinez A.T."/>
            <person name="Xiao Y."/>
            <person name="Gibbons J.G."/>
            <person name="Terashima K."/>
            <person name="Grigoriev I.V."/>
            <person name="Hibbett D."/>
        </authorList>
    </citation>
    <scope>NUCLEOTIDE SEQUENCE [LARGE SCALE GENOMIC DNA]</scope>
    <source>
        <strain evidence="6 7">TFB7810</strain>
    </source>
</reference>
<dbReference type="GO" id="GO:0005634">
    <property type="term" value="C:nucleus"/>
    <property type="evidence" value="ECO:0007669"/>
    <property type="project" value="TreeGrafter"/>
</dbReference>
<dbReference type="Pfam" id="PF23445">
    <property type="entry name" value="WHD_SNRNP200"/>
    <property type="match status" value="1"/>
</dbReference>
<gene>
    <name evidence="6" type="ORF">DFH05DRAFT_1377591</name>
</gene>
<dbReference type="PANTHER" id="PTHR47961">
    <property type="entry name" value="DNA POLYMERASE THETA, PUTATIVE (AFU_ORTHOLOGUE AFUA_1G05260)-RELATED"/>
    <property type="match status" value="1"/>
</dbReference>
<proteinExistence type="predicted"/>
<evidence type="ECO:0000256" key="3">
    <source>
        <dbReference type="ARBA" id="ARBA00022806"/>
    </source>
</evidence>
<name>A0A9W8NWP0_9AGAR</name>
<protein>
    <submittedName>
        <fullName evidence="6">Sec63 Brl domain-containing protein</fullName>
    </submittedName>
</protein>
<dbReference type="InterPro" id="IPR050474">
    <property type="entry name" value="Hel308_SKI2-like"/>
</dbReference>
<dbReference type="InterPro" id="IPR027417">
    <property type="entry name" value="P-loop_NTPase"/>
</dbReference>
<dbReference type="GO" id="GO:0000712">
    <property type="term" value="P:resolution of meiotic recombination intermediates"/>
    <property type="evidence" value="ECO:0007669"/>
    <property type="project" value="TreeGrafter"/>
</dbReference>
<evidence type="ECO:0000313" key="7">
    <source>
        <dbReference type="Proteomes" id="UP001142393"/>
    </source>
</evidence>
<keyword evidence="1" id="KW-0547">Nucleotide-binding</keyword>
<feature type="non-terminal residue" evidence="6">
    <location>
        <position position="1"/>
    </location>
</feature>
<dbReference type="PANTHER" id="PTHR47961:SF4">
    <property type="entry name" value="ACTIVATING SIGNAL COINTEGRATOR 1 COMPLEX SUBUNIT 3"/>
    <property type="match status" value="1"/>
</dbReference>
<dbReference type="AlphaFoldDB" id="A0A9W8NWP0"/>